<feature type="chain" id="PRO_5012545447" description="Lipocalin-like domain-containing protein" evidence="1">
    <location>
        <begin position="21"/>
        <end position="281"/>
    </location>
</feature>
<reference evidence="5" key="3">
    <citation type="submission" date="2016-11" db="EMBL/GenBank/DDBJ databases">
        <authorList>
            <person name="Varghese N."/>
            <person name="Submissions S."/>
        </authorList>
    </citation>
    <scope>NUCLEOTIDE SEQUENCE [LARGE SCALE GENOMIC DNA]</scope>
    <source>
        <strain evidence="5">DSM 27989</strain>
    </source>
</reference>
<dbReference type="RefSeq" id="WP_072933184.1">
    <property type="nucleotide sequence ID" value="NZ_BMFL01000007.1"/>
</dbReference>
<evidence type="ECO:0000313" key="5">
    <source>
        <dbReference type="Proteomes" id="UP000184120"/>
    </source>
</evidence>
<reference evidence="3" key="1">
    <citation type="journal article" date="2014" name="Int. J. Syst. Evol. Microbiol.">
        <title>Complete genome of a new Firmicutes species belonging to the dominant human colonic microbiota ('Ruminococcus bicirculans') reveals two chromosomes and a selective capacity to utilize plant glucans.</title>
        <authorList>
            <consortium name="NISC Comparative Sequencing Program"/>
            <person name="Wegmann U."/>
            <person name="Louis P."/>
            <person name="Goesmann A."/>
            <person name="Henrissat B."/>
            <person name="Duncan S.H."/>
            <person name="Flint H.J."/>
        </authorList>
    </citation>
    <scope>NUCLEOTIDE SEQUENCE</scope>
    <source>
        <strain evidence="3">CGMCC 1.12707</strain>
    </source>
</reference>
<dbReference type="AlphaFoldDB" id="A0A1M7B136"/>
<reference evidence="4" key="2">
    <citation type="submission" date="2016-11" db="EMBL/GenBank/DDBJ databases">
        <authorList>
            <person name="Jaros S."/>
            <person name="Januszkiewicz K."/>
            <person name="Wedrychowicz H."/>
        </authorList>
    </citation>
    <scope>NUCLEOTIDE SEQUENCE [LARGE SCALE GENOMIC DNA]</scope>
    <source>
        <strain evidence="4">DSM 27989</strain>
    </source>
</reference>
<dbReference type="Pfam" id="PF13648">
    <property type="entry name" value="Lipocalin_4"/>
    <property type="match status" value="1"/>
</dbReference>
<reference evidence="6" key="4">
    <citation type="journal article" date="2019" name="Int. J. Syst. Evol. Microbiol.">
        <title>The Global Catalogue of Microorganisms (GCM) 10K type strain sequencing project: providing services to taxonomists for standard genome sequencing and annotation.</title>
        <authorList>
            <consortium name="The Broad Institute Genomics Platform"/>
            <consortium name="The Broad Institute Genome Sequencing Center for Infectious Disease"/>
            <person name="Wu L."/>
            <person name="Ma J."/>
        </authorList>
    </citation>
    <scope>NUCLEOTIDE SEQUENCE [LARGE SCALE GENOMIC DNA]</scope>
    <source>
        <strain evidence="6">CGMCC 1.12707</strain>
    </source>
</reference>
<organism evidence="4 5">
    <name type="scientific">Chishuiella changwenlii</name>
    <dbReference type="NCBI Taxonomy" id="1434701"/>
    <lineage>
        <taxon>Bacteria</taxon>
        <taxon>Pseudomonadati</taxon>
        <taxon>Bacteroidota</taxon>
        <taxon>Flavobacteriia</taxon>
        <taxon>Flavobacteriales</taxon>
        <taxon>Weeksellaceae</taxon>
        <taxon>Chishuiella</taxon>
    </lineage>
</organism>
<dbReference type="Proteomes" id="UP000650994">
    <property type="component" value="Unassembled WGS sequence"/>
</dbReference>
<proteinExistence type="predicted"/>
<dbReference type="EMBL" id="BMFL01000007">
    <property type="protein sequence ID" value="GGE95510.1"/>
    <property type="molecule type" value="Genomic_DNA"/>
</dbReference>
<name>A0A1M7B136_9FLAO</name>
<keyword evidence="1" id="KW-0732">Signal</keyword>
<dbReference type="EMBL" id="FRBH01000010">
    <property type="protein sequence ID" value="SHL48728.1"/>
    <property type="molecule type" value="Genomic_DNA"/>
</dbReference>
<protein>
    <recommendedName>
        <fullName evidence="2">Lipocalin-like domain-containing protein</fullName>
    </recommendedName>
</protein>
<evidence type="ECO:0000313" key="6">
    <source>
        <dbReference type="Proteomes" id="UP000650994"/>
    </source>
</evidence>
<dbReference type="OrthoDB" id="1261513at2"/>
<evidence type="ECO:0000313" key="3">
    <source>
        <dbReference type="EMBL" id="GGE95510.1"/>
    </source>
</evidence>
<evidence type="ECO:0000259" key="2">
    <source>
        <dbReference type="Pfam" id="PF13648"/>
    </source>
</evidence>
<dbReference type="Proteomes" id="UP000184120">
    <property type="component" value="Unassembled WGS sequence"/>
</dbReference>
<feature type="signal peptide" evidence="1">
    <location>
        <begin position="1"/>
        <end position="20"/>
    </location>
</feature>
<gene>
    <name evidence="3" type="ORF">GCM10010984_11290</name>
    <name evidence="4" type="ORF">SAMN05443634_1106</name>
</gene>
<accession>A0A1M7B136</accession>
<feature type="domain" description="Lipocalin-like" evidence="2">
    <location>
        <begin position="175"/>
        <end position="259"/>
    </location>
</feature>
<evidence type="ECO:0000256" key="1">
    <source>
        <dbReference type="SAM" id="SignalP"/>
    </source>
</evidence>
<dbReference type="InterPro" id="IPR024311">
    <property type="entry name" value="Lipocalin-like"/>
</dbReference>
<reference evidence="3" key="5">
    <citation type="submission" date="2024-05" db="EMBL/GenBank/DDBJ databases">
        <authorList>
            <person name="Sun Q."/>
            <person name="Zhou Y."/>
        </authorList>
    </citation>
    <scope>NUCLEOTIDE SEQUENCE</scope>
    <source>
        <strain evidence="3">CGMCC 1.12707</strain>
    </source>
</reference>
<evidence type="ECO:0000313" key="4">
    <source>
        <dbReference type="EMBL" id="SHL48728.1"/>
    </source>
</evidence>
<keyword evidence="6" id="KW-1185">Reference proteome</keyword>
<sequence length="281" mass="33377">MKQRIYTLLFCLFFSTLLLAQQSIDKKLVGFWSSIISKTKEDPIEGKWLINRKADGTFAMYLEILNNNDTIYAKQKGRWWTENGNYYEAGDVEYGDIYTYKTDGNKVDFRLIKNRFPQGFKTVKYSEVKAKDQSDYYEEKYSVFSAKTLQKTFEMEDKMNGFSYDELDGTQDARLVGVWTGSEKDNQMEGTSKEWEMTRNTDGTFVLDFRVKSKGKKMQSHIEKGKWWVKDNKFYEYHEDSEMTDVYTFEVLNDNQIKFKEYNLSVDQNKSNYEFIDTRKK</sequence>